<dbReference type="GO" id="GO:0006384">
    <property type="term" value="P:transcription initiation at RNA polymerase III promoter"/>
    <property type="evidence" value="ECO:0007669"/>
    <property type="project" value="TreeGrafter"/>
</dbReference>
<evidence type="ECO:0000256" key="1">
    <source>
        <dbReference type="ARBA" id="ARBA00004123"/>
    </source>
</evidence>
<dbReference type="PANTHER" id="PTHR12709">
    <property type="entry name" value="DNA-DIRECTED RNA POLYMERASE II, III"/>
    <property type="match status" value="1"/>
</dbReference>
<dbReference type="AlphaFoldDB" id="A0A6A6TTF4"/>
<keyword evidence="3 6" id="KW-0240">DNA-directed RNA polymerase</keyword>
<dbReference type="Pfam" id="PF03876">
    <property type="entry name" value="SHS2_Rpb7-N"/>
    <property type="match status" value="1"/>
</dbReference>
<comment type="similarity">
    <text evidence="2">Belongs to the eukaryotic RPB7/RPC8 RNA polymerase subunit family.</text>
</comment>
<dbReference type="SUPFAM" id="SSF88798">
    <property type="entry name" value="N-terminal, heterodimerisation domain of RBP7 (RpoE)"/>
    <property type="match status" value="1"/>
</dbReference>
<feature type="non-terminal residue" evidence="9">
    <location>
        <position position="212"/>
    </location>
</feature>
<evidence type="ECO:0000256" key="6">
    <source>
        <dbReference type="RuleBase" id="RU369086"/>
    </source>
</evidence>
<comment type="subcellular location">
    <subcellularLocation>
        <location evidence="1 6">Nucleus</location>
    </subcellularLocation>
</comment>
<dbReference type="GO" id="GO:0055029">
    <property type="term" value="C:nuclear DNA-directed RNA polymerase complex"/>
    <property type="evidence" value="ECO:0007669"/>
    <property type="project" value="UniProtKB-ARBA"/>
</dbReference>
<accession>A0A6A6TTF4</accession>
<sequence>TTIEDLIEITPEEFEKPSAQAIKDAINAKYSNRVISNIGLCICLWDMLDASEGLIGHGTGLVNVNVEFRMMVFRPFRGEILYARIRSSDENAITLDLDFTSEVHIPSYNLFPGTTFNHAENVFVWNDAESGSELFFDHGEPVLFRVEQEEWIDTQPTVIKKDENGDVIEERDTSWRVIGSMSQAGLGPNLWWGIGPENEGQAAAEGQIEGEG</sequence>
<dbReference type="OrthoDB" id="10256606at2759"/>
<keyword evidence="10" id="KW-1185">Reference proteome</keyword>
<evidence type="ECO:0000256" key="3">
    <source>
        <dbReference type="ARBA" id="ARBA00022478"/>
    </source>
</evidence>
<dbReference type="InterPro" id="IPR045113">
    <property type="entry name" value="Rpb7-like"/>
</dbReference>
<feature type="domain" description="RNA polymerase III subunit Rpc25" evidence="8">
    <location>
        <begin position="79"/>
        <end position="192"/>
    </location>
</feature>
<dbReference type="InterPro" id="IPR036898">
    <property type="entry name" value="RNA_pol_Rpb7-like_N_sf"/>
</dbReference>
<gene>
    <name evidence="9" type="ORF">K491DRAFT_552915</name>
</gene>
<evidence type="ECO:0000256" key="2">
    <source>
        <dbReference type="ARBA" id="ARBA00009307"/>
    </source>
</evidence>
<evidence type="ECO:0000256" key="4">
    <source>
        <dbReference type="ARBA" id="ARBA00023163"/>
    </source>
</evidence>
<evidence type="ECO:0000259" key="8">
    <source>
        <dbReference type="Pfam" id="PF08292"/>
    </source>
</evidence>
<dbReference type="InterPro" id="IPR012340">
    <property type="entry name" value="NA-bd_OB-fold"/>
</dbReference>
<comment type="function">
    <text evidence="6">DNA-dependent RNA polymerase which catalyzes the transcription of DNA into RNA using the four ribonucleoside triphosphates as substrates.</text>
</comment>
<evidence type="ECO:0000259" key="7">
    <source>
        <dbReference type="Pfam" id="PF03876"/>
    </source>
</evidence>
<dbReference type="PANTHER" id="PTHR12709:SF1">
    <property type="entry name" value="DNA-DIRECTED RNA POLYMERASE III SUBUNIT RPC8"/>
    <property type="match status" value="1"/>
</dbReference>
<reference evidence="9" key="1">
    <citation type="journal article" date="2020" name="Stud. Mycol.">
        <title>101 Dothideomycetes genomes: a test case for predicting lifestyles and emergence of pathogens.</title>
        <authorList>
            <person name="Haridas S."/>
            <person name="Albert R."/>
            <person name="Binder M."/>
            <person name="Bloem J."/>
            <person name="Labutti K."/>
            <person name="Salamov A."/>
            <person name="Andreopoulos B."/>
            <person name="Baker S."/>
            <person name="Barry K."/>
            <person name="Bills G."/>
            <person name="Bluhm B."/>
            <person name="Cannon C."/>
            <person name="Castanera R."/>
            <person name="Culley D."/>
            <person name="Daum C."/>
            <person name="Ezra D."/>
            <person name="Gonzalez J."/>
            <person name="Henrissat B."/>
            <person name="Kuo A."/>
            <person name="Liang C."/>
            <person name="Lipzen A."/>
            <person name="Lutzoni F."/>
            <person name="Magnuson J."/>
            <person name="Mondo S."/>
            <person name="Nolan M."/>
            <person name="Ohm R."/>
            <person name="Pangilinan J."/>
            <person name="Park H.-J."/>
            <person name="Ramirez L."/>
            <person name="Alfaro M."/>
            <person name="Sun H."/>
            <person name="Tritt A."/>
            <person name="Yoshinaga Y."/>
            <person name="Zwiers L.-H."/>
            <person name="Turgeon B."/>
            <person name="Goodwin S."/>
            <person name="Spatafora J."/>
            <person name="Crous P."/>
            <person name="Grigoriev I."/>
        </authorList>
    </citation>
    <scope>NUCLEOTIDE SEQUENCE</scope>
    <source>
        <strain evidence="9">CBS 122681</strain>
    </source>
</reference>
<dbReference type="Proteomes" id="UP000799324">
    <property type="component" value="Unassembled WGS sequence"/>
</dbReference>
<organism evidence="9 10">
    <name type="scientific">Lophiostoma macrostomum CBS 122681</name>
    <dbReference type="NCBI Taxonomy" id="1314788"/>
    <lineage>
        <taxon>Eukaryota</taxon>
        <taxon>Fungi</taxon>
        <taxon>Dikarya</taxon>
        <taxon>Ascomycota</taxon>
        <taxon>Pezizomycotina</taxon>
        <taxon>Dothideomycetes</taxon>
        <taxon>Pleosporomycetidae</taxon>
        <taxon>Pleosporales</taxon>
        <taxon>Lophiostomataceae</taxon>
        <taxon>Lophiostoma</taxon>
    </lineage>
</organism>
<dbReference type="Gene3D" id="2.40.50.140">
    <property type="entry name" value="Nucleic acid-binding proteins"/>
    <property type="match status" value="1"/>
</dbReference>
<dbReference type="EMBL" id="MU004288">
    <property type="protein sequence ID" value="KAF2662716.1"/>
    <property type="molecule type" value="Genomic_DNA"/>
</dbReference>
<feature type="domain" description="RNA polymerase Rpb7-like N-terminal" evidence="7">
    <location>
        <begin position="4"/>
        <end position="60"/>
    </location>
</feature>
<keyword evidence="4 6" id="KW-0804">Transcription</keyword>
<dbReference type="Pfam" id="PF08292">
    <property type="entry name" value="RNA_pol_Rbc25"/>
    <property type="match status" value="1"/>
</dbReference>
<evidence type="ECO:0000256" key="5">
    <source>
        <dbReference type="ARBA" id="ARBA00023242"/>
    </source>
</evidence>
<evidence type="ECO:0000313" key="10">
    <source>
        <dbReference type="Proteomes" id="UP000799324"/>
    </source>
</evidence>
<dbReference type="SUPFAM" id="SSF50249">
    <property type="entry name" value="Nucleic acid-binding proteins"/>
    <property type="match status" value="1"/>
</dbReference>
<dbReference type="CDD" id="cd04330">
    <property type="entry name" value="RNAP_III_Rpc25_N"/>
    <property type="match status" value="1"/>
</dbReference>
<dbReference type="GO" id="GO:0005666">
    <property type="term" value="C:RNA polymerase III complex"/>
    <property type="evidence" value="ECO:0007669"/>
    <property type="project" value="TreeGrafter"/>
</dbReference>
<keyword evidence="5 6" id="KW-0539">Nucleus</keyword>
<evidence type="ECO:0000313" key="9">
    <source>
        <dbReference type="EMBL" id="KAF2662716.1"/>
    </source>
</evidence>
<feature type="non-terminal residue" evidence="9">
    <location>
        <position position="1"/>
    </location>
</feature>
<proteinExistence type="inferred from homology"/>
<dbReference type="Gene3D" id="3.30.1490.120">
    <property type="entry name" value="RNA polymerase Rpb7-like, N-terminal domain"/>
    <property type="match status" value="1"/>
</dbReference>
<name>A0A6A6TTF4_9PLEO</name>
<protein>
    <recommendedName>
        <fullName evidence="6">DNA-directed RNA polymerase subunit</fullName>
    </recommendedName>
</protein>
<dbReference type="InterPro" id="IPR013238">
    <property type="entry name" value="RNA_pol_III_Rbc25"/>
</dbReference>
<dbReference type="InterPro" id="IPR005576">
    <property type="entry name" value="Rpb7-like_N"/>
</dbReference>